<evidence type="ECO:0000313" key="2">
    <source>
        <dbReference type="Proteomes" id="UP001371218"/>
    </source>
</evidence>
<dbReference type="RefSeq" id="WP_341427890.1">
    <property type="nucleotide sequence ID" value="NZ_JBBUTG010000016.1"/>
</dbReference>
<dbReference type="InterPro" id="IPR011057">
    <property type="entry name" value="Mss4-like_sf"/>
</dbReference>
<dbReference type="PANTHER" id="PTHR28620">
    <property type="entry name" value="CENTROMERE PROTEIN V"/>
    <property type="match status" value="1"/>
</dbReference>
<dbReference type="EMBL" id="JBBUTG010000016">
    <property type="protein sequence ID" value="MEK8033468.1"/>
    <property type="molecule type" value="Genomic_DNA"/>
</dbReference>
<dbReference type="InterPro" id="IPR052355">
    <property type="entry name" value="CENP-V-like"/>
</dbReference>
<sequence>MGISIPRPPERLTNCNCSICRRYGALWGYFDASEVVIDAPPGSTDEYAWGDKSIAFVRCRSCGCVTHWRPLPGRKSLRMGVNIRNFEPDQIGPVTIRLFDGAVTDEFVGEIAPGALGEA</sequence>
<dbReference type="SUPFAM" id="SSF51316">
    <property type="entry name" value="Mss4-like"/>
    <property type="match status" value="1"/>
</dbReference>
<evidence type="ECO:0000313" key="1">
    <source>
        <dbReference type="EMBL" id="MEK8033468.1"/>
    </source>
</evidence>
<gene>
    <name evidence="1" type="ORF">AACH06_21825</name>
</gene>
<reference evidence="1 2" key="1">
    <citation type="submission" date="2024-04" db="EMBL/GenBank/DDBJ databases">
        <title>Novel species of the genus Ideonella isolated from streams.</title>
        <authorList>
            <person name="Lu H."/>
        </authorList>
    </citation>
    <scope>NUCLEOTIDE SEQUENCE [LARGE SCALE GENOMIC DNA]</scope>
    <source>
        <strain evidence="1 2">DXS29W</strain>
    </source>
</reference>
<accession>A0ABU9BVI5</accession>
<dbReference type="PANTHER" id="PTHR28620:SF1">
    <property type="entry name" value="CENP-V_GFA DOMAIN-CONTAINING PROTEIN"/>
    <property type="match status" value="1"/>
</dbReference>
<name>A0ABU9BVI5_9BURK</name>
<keyword evidence="2" id="KW-1185">Reference proteome</keyword>
<evidence type="ECO:0008006" key="3">
    <source>
        <dbReference type="Google" id="ProtNLM"/>
    </source>
</evidence>
<protein>
    <recommendedName>
        <fullName evidence="3">GFA family protein</fullName>
    </recommendedName>
</protein>
<dbReference type="Proteomes" id="UP001371218">
    <property type="component" value="Unassembled WGS sequence"/>
</dbReference>
<organism evidence="1 2">
    <name type="scientific">Ideonella lacteola</name>
    <dbReference type="NCBI Taxonomy" id="2984193"/>
    <lineage>
        <taxon>Bacteria</taxon>
        <taxon>Pseudomonadati</taxon>
        <taxon>Pseudomonadota</taxon>
        <taxon>Betaproteobacteria</taxon>
        <taxon>Burkholderiales</taxon>
        <taxon>Sphaerotilaceae</taxon>
        <taxon>Ideonella</taxon>
    </lineage>
</organism>
<comment type="caution">
    <text evidence="1">The sequence shown here is derived from an EMBL/GenBank/DDBJ whole genome shotgun (WGS) entry which is preliminary data.</text>
</comment>
<proteinExistence type="predicted"/>
<dbReference type="Gene3D" id="2.170.150.70">
    <property type="match status" value="1"/>
</dbReference>